<sequence length="265" mass="27499">MPRYDLEGQVAIVTGAGRGIGRAIALRLAQEGCQVAVADLDGETADQVADEVRALGCRALPLQVDVTRKEAVQQMVSQTSDQLGSLRILVNNAGIGAIAPLLETDEEMWDALMNVNAKSVLLCSQAAAHQMIEQGGGGRIINNASGAGKIAPGKNMPLGAYAASKHAVVALTKQMGLELSDHGILVNCVCAGIVDTPMWDLIDRETAARQGAPVGSIKAQAVAGVPLGRIQQPEDVANLVAFLASADASYMTGQTYNVSGGLLPY</sequence>
<evidence type="ECO:0000256" key="1">
    <source>
        <dbReference type="ARBA" id="ARBA00006484"/>
    </source>
</evidence>
<gene>
    <name evidence="3" type="ORF">F4Y42_13155</name>
</gene>
<dbReference type="NCBIfam" id="NF005559">
    <property type="entry name" value="PRK07231.1"/>
    <property type="match status" value="1"/>
</dbReference>
<dbReference type="EC" id="1.1.1.47" evidence="3"/>
<dbReference type="Pfam" id="PF13561">
    <property type="entry name" value="adh_short_C2"/>
    <property type="match status" value="1"/>
</dbReference>
<evidence type="ECO:0000256" key="2">
    <source>
        <dbReference type="ARBA" id="ARBA00023002"/>
    </source>
</evidence>
<dbReference type="EMBL" id="VXRG01000109">
    <property type="protein sequence ID" value="MXY94381.1"/>
    <property type="molecule type" value="Genomic_DNA"/>
</dbReference>
<dbReference type="PRINTS" id="PR00081">
    <property type="entry name" value="GDHRDH"/>
</dbReference>
<comment type="similarity">
    <text evidence="1">Belongs to the short-chain dehydrogenases/reductases (SDR) family.</text>
</comment>
<dbReference type="FunFam" id="3.40.50.720:FF:000084">
    <property type="entry name" value="Short-chain dehydrogenase reductase"/>
    <property type="match status" value="1"/>
</dbReference>
<proteinExistence type="inferred from homology"/>
<accession>A0A6B0YVG9</accession>
<dbReference type="InterPro" id="IPR036291">
    <property type="entry name" value="NAD(P)-bd_dom_sf"/>
</dbReference>
<dbReference type="Gene3D" id="3.40.50.720">
    <property type="entry name" value="NAD(P)-binding Rossmann-like Domain"/>
    <property type="match status" value="1"/>
</dbReference>
<dbReference type="PRINTS" id="PR00080">
    <property type="entry name" value="SDRFAMILY"/>
</dbReference>
<reference evidence="3" key="1">
    <citation type="submission" date="2019-09" db="EMBL/GenBank/DDBJ databases">
        <title>Characterisation of the sponge microbiome using genome-centric metagenomics.</title>
        <authorList>
            <person name="Engelberts J.P."/>
            <person name="Robbins S.J."/>
            <person name="De Goeij J.M."/>
            <person name="Aranda M."/>
            <person name="Bell S.C."/>
            <person name="Webster N.S."/>
        </authorList>
    </citation>
    <scope>NUCLEOTIDE SEQUENCE</scope>
    <source>
        <strain evidence="3">SB0664_bin_27</strain>
    </source>
</reference>
<dbReference type="InterPro" id="IPR002347">
    <property type="entry name" value="SDR_fam"/>
</dbReference>
<dbReference type="GO" id="GO:0047936">
    <property type="term" value="F:glucose 1-dehydrogenase [NAD(P)+] activity"/>
    <property type="evidence" value="ECO:0007669"/>
    <property type="project" value="UniProtKB-EC"/>
</dbReference>
<dbReference type="PANTHER" id="PTHR42760">
    <property type="entry name" value="SHORT-CHAIN DEHYDROGENASES/REDUCTASES FAMILY MEMBER"/>
    <property type="match status" value="1"/>
</dbReference>
<keyword evidence="2 3" id="KW-0560">Oxidoreductase</keyword>
<comment type="caution">
    <text evidence="3">The sequence shown here is derived from an EMBL/GenBank/DDBJ whole genome shotgun (WGS) entry which is preliminary data.</text>
</comment>
<dbReference type="SUPFAM" id="SSF51735">
    <property type="entry name" value="NAD(P)-binding Rossmann-fold domains"/>
    <property type="match status" value="1"/>
</dbReference>
<evidence type="ECO:0000313" key="3">
    <source>
        <dbReference type="EMBL" id="MXY94381.1"/>
    </source>
</evidence>
<protein>
    <submittedName>
        <fullName evidence="3">Glucose 1-dehydrogenase</fullName>
        <ecNumber evidence="3">1.1.1.47</ecNumber>
    </submittedName>
</protein>
<name>A0A6B0YVG9_9CHLR</name>
<organism evidence="3">
    <name type="scientific">Caldilineaceae bacterium SB0664_bin_27</name>
    <dbReference type="NCBI Taxonomy" id="2605260"/>
    <lineage>
        <taxon>Bacteria</taxon>
        <taxon>Bacillati</taxon>
        <taxon>Chloroflexota</taxon>
        <taxon>Caldilineae</taxon>
        <taxon>Caldilineales</taxon>
        <taxon>Caldilineaceae</taxon>
    </lineage>
</organism>
<dbReference type="AlphaFoldDB" id="A0A6B0YVG9"/>